<dbReference type="EMBL" id="JAUSVS010000001">
    <property type="protein sequence ID" value="MDQ0462529.1"/>
    <property type="molecule type" value="Genomic_DNA"/>
</dbReference>
<dbReference type="Pfam" id="PF03795">
    <property type="entry name" value="YCII"/>
    <property type="match status" value="1"/>
</dbReference>
<protein>
    <recommendedName>
        <fullName evidence="2">YCII-related domain-containing protein</fullName>
    </recommendedName>
</protein>
<evidence type="ECO:0000256" key="1">
    <source>
        <dbReference type="ARBA" id="ARBA00007689"/>
    </source>
</evidence>
<evidence type="ECO:0000313" key="3">
    <source>
        <dbReference type="EMBL" id="MDQ0462529.1"/>
    </source>
</evidence>
<proteinExistence type="inferred from homology"/>
<feature type="domain" description="YCII-related" evidence="2">
    <location>
        <begin position="1"/>
        <end position="114"/>
    </location>
</feature>
<comment type="caution">
    <text evidence="3">The sequence shown here is derived from an EMBL/GenBank/DDBJ whole genome shotgun (WGS) entry which is preliminary data.</text>
</comment>
<comment type="similarity">
    <text evidence="1">Belongs to the YciI family.</text>
</comment>
<dbReference type="InterPro" id="IPR005545">
    <property type="entry name" value="YCII"/>
</dbReference>
<reference evidence="3 4" key="1">
    <citation type="submission" date="2023-07" db="EMBL/GenBank/DDBJ databases">
        <title>Genomic Encyclopedia of Type Strains, Phase IV (KMG-IV): sequencing the most valuable type-strain genomes for metagenomic binning, comparative biology and taxonomic classification.</title>
        <authorList>
            <person name="Goeker M."/>
        </authorList>
    </citation>
    <scope>NUCLEOTIDE SEQUENCE [LARGE SCALE GENOMIC DNA]</scope>
    <source>
        <strain evidence="3 4">DSM 18695</strain>
    </source>
</reference>
<organism evidence="3 4">
    <name type="scientific">Caulobacter ginsengisoli</name>
    <dbReference type="NCBI Taxonomy" id="400775"/>
    <lineage>
        <taxon>Bacteria</taxon>
        <taxon>Pseudomonadati</taxon>
        <taxon>Pseudomonadota</taxon>
        <taxon>Alphaproteobacteria</taxon>
        <taxon>Caulobacterales</taxon>
        <taxon>Caulobacteraceae</taxon>
        <taxon>Caulobacter</taxon>
    </lineage>
</organism>
<dbReference type="RefSeq" id="WP_307344939.1">
    <property type="nucleotide sequence ID" value="NZ_JAUSVS010000001.1"/>
</dbReference>
<dbReference type="PANTHER" id="PTHR35174">
    <property type="entry name" value="BLL7171 PROTEIN-RELATED"/>
    <property type="match status" value="1"/>
</dbReference>
<name>A0ABU0IKP8_9CAUL</name>
<dbReference type="SUPFAM" id="SSF54909">
    <property type="entry name" value="Dimeric alpha+beta barrel"/>
    <property type="match status" value="1"/>
</dbReference>
<evidence type="ECO:0000259" key="2">
    <source>
        <dbReference type="Pfam" id="PF03795"/>
    </source>
</evidence>
<evidence type="ECO:0000313" key="4">
    <source>
        <dbReference type="Proteomes" id="UP001228905"/>
    </source>
</evidence>
<dbReference type="Proteomes" id="UP001228905">
    <property type="component" value="Unassembled WGS sequence"/>
</dbReference>
<accession>A0ABU0IKP8</accession>
<keyword evidence="4" id="KW-1185">Reference proteome</keyword>
<gene>
    <name evidence="3" type="ORF">QO010_000277</name>
</gene>
<dbReference type="InterPro" id="IPR011008">
    <property type="entry name" value="Dimeric_a/b-barrel"/>
</dbReference>
<dbReference type="PANTHER" id="PTHR35174:SF3">
    <property type="entry name" value="BLL7171 PROTEIN"/>
    <property type="match status" value="1"/>
</dbReference>
<sequence length="138" mass="14787">MLYAIFCYNDERVIGSWSKEEDAACMVRLRNVQDGLTKAGKLGPVARLLPTTAATTLRKSAGESIVLDGPFAETKEQLLGFYVVDCADLDEVLAIARDLAVANPGTGSYEIRPMAIFDPGVPMPALDLDGPGMPGLNR</sequence>
<dbReference type="Gene3D" id="3.30.70.1060">
    <property type="entry name" value="Dimeric alpha+beta barrel"/>
    <property type="match status" value="1"/>
</dbReference>